<accession>X6LW22</accession>
<reference evidence="2 3" key="1">
    <citation type="journal article" date="2013" name="Curr. Biol.">
        <title>The Genome of the Foraminiferan Reticulomyxa filosa.</title>
        <authorList>
            <person name="Glockner G."/>
            <person name="Hulsmann N."/>
            <person name="Schleicher M."/>
            <person name="Noegel A.A."/>
            <person name="Eichinger L."/>
            <person name="Gallinger C."/>
            <person name="Pawlowski J."/>
            <person name="Sierra R."/>
            <person name="Euteneuer U."/>
            <person name="Pillet L."/>
            <person name="Moustafa A."/>
            <person name="Platzer M."/>
            <person name="Groth M."/>
            <person name="Szafranski K."/>
            <person name="Schliwa M."/>
        </authorList>
    </citation>
    <scope>NUCLEOTIDE SEQUENCE [LARGE SCALE GENOMIC DNA]</scope>
</reference>
<organism evidence="2 3">
    <name type="scientific">Reticulomyxa filosa</name>
    <dbReference type="NCBI Taxonomy" id="46433"/>
    <lineage>
        <taxon>Eukaryota</taxon>
        <taxon>Sar</taxon>
        <taxon>Rhizaria</taxon>
        <taxon>Retaria</taxon>
        <taxon>Foraminifera</taxon>
        <taxon>Monothalamids</taxon>
        <taxon>Reticulomyxidae</taxon>
        <taxon>Reticulomyxa</taxon>
    </lineage>
</organism>
<comment type="caution">
    <text evidence="2">The sequence shown here is derived from an EMBL/GenBank/DDBJ whole genome shotgun (WGS) entry which is preliminary data.</text>
</comment>
<dbReference type="Proteomes" id="UP000023152">
    <property type="component" value="Unassembled WGS sequence"/>
</dbReference>
<feature type="region of interest" description="Disordered" evidence="1">
    <location>
        <begin position="189"/>
        <end position="212"/>
    </location>
</feature>
<keyword evidence="3" id="KW-1185">Reference proteome</keyword>
<dbReference type="EMBL" id="ASPP01028816">
    <property type="protein sequence ID" value="ETO04880.1"/>
    <property type="molecule type" value="Genomic_DNA"/>
</dbReference>
<protein>
    <submittedName>
        <fullName evidence="2">Uncharacterized protein</fullName>
    </submittedName>
</protein>
<name>X6LW22_RETFI</name>
<proteinExistence type="predicted"/>
<evidence type="ECO:0000256" key="1">
    <source>
        <dbReference type="SAM" id="MobiDB-lite"/>
    </source>
</evidence>
<dbReference type="AlphaFoldDB" id="X6LW22"/>
<gene>
    <name evidence="2" type="ORF">RFI_32515</name>
</gene>
<sequence length="261" mass="29872">MPSVALVLTSLVITLSTKKKRKNFYVVFKTFPFYLFKTKLQYCADYGKVCIKTYNSCFPNVINKNTYVKIILYSEDCEQKYNKVEKKKENKDLKLKYDQQKWNVKLNRELEVMTENAVLCIRVRRKQAIANTLGRQSLRECGDKGLKNDVSATTLSTREEKTATVSSTAPLNGNQPITTTATVPQLRQRNKEKHENIAAKNKKGRPHRSNGNGLTLYRMSNCRKLKSALCICHFACEYDCHLCLSAIVDELCGKQYLACVL</sequence>
<evidence type="ECO:0000313" key="2">
    <source>
        <dbReference type="EMBL" id="ETO04880.1"/>
    </source>
</evidence>
<evidence type="ECO:0000313" key="3">
    <source>
        <dbReference type="Proteomes" id="UP000023152"/>
    </source>
</evidence>